<name>A0A411DN66_CHRID</name>
<gene>
    <name evidence="1" type="ORF">EU348_11700</name>
</gene>
<protein>
    <submittedName>
        <fullName evidence="1">Uncharacterized protein</fullName>
    </submittedName>
</protein>
<evidence type="ECO:0000313" key="1">
    <source>
        <dbReference type="EMBL" id="QBA21818.1"/>
    </source>
</evidence>
<accession>A0A411DN66</accession>
<dbReference type="EMBL" id="CP035532">
    <property type="protein sequence ID" value="QBA21818.1"/>
    <property type="molecule type" value="Genomic_DNA"/>
</dbReference>
<reference evidence="1" key="1">
    <citation type="submission" date="2019-01" db="EMBL/GenBank/DDBJ databases">
        <title>Whole Genome Sequencing for Putative Detection of Antimicrobial Resistance and Potential Virulence Factors in Chryseobacterium indologenes isolated from Nile Tilapia in Tanzania.</title>
        <authorList>
            <person name="Mwega E."/>
            <person name="Mutoloki S."/>
            <person name="Mugimba K."/>
            <person name="Colquhoun D."/>
            <person name="Mdegela R."/>
            <person name="Evensen O."/>
            <person name="Wasteson Y."/>
        </authorList>
    </citation>
    <scope>NUCLEOTIDE SEQUENCE [LARGE SCALE GENOMIC DNA]</scope>
    <source>
        <strain evidence="1">StR 01</strain>
    </source>
</reference>
<organism evidence="1">
    <name type="scientific">Chryseobacterium indologenes</name>
    <name type="common">Flavobacterium indologenes</name>
    <dbReference type="NCBI Taxonomy" id="253"/>
    <lineage>
        <taxon>Bacteria</taxon>
        <taxon>Pseudomonadati</taxon>
        <taxon>Bacteroidota</taxon>
        <taxon>Flavobacteriia</taxon>
        <taxon>Flavobacteriales</taxon>
        <taxon>Weeksellaceae</taxon>
        <taxon>Chryseobacterium group</taxon>
        <taxon>Chryseobacterium</taxon>
    </lineage>
</organism>
<proteinExistence type="predicted"/>
<dbReference type="AlphaFoldDB" id="A0A411DN66"/>
<sequence length="178" mass="20693">MENLLNQHIKGFSTTIVKVFLQLLLITTVACTKMNEQTFKVFGKEDILKNTKINIIKIDDRGAKTENTLLFLGKEYDINAETETGATYELYVSYKDSLVNILKFENVMRNANDHINHIYLNEENNNINVIYIGRESDVVKHHGFMKTLVPKNDFYKANNISDDKTIEKYNQLFFDEVK</sequence>